<reference evidence="4" key="3">
    <citation type="submission" date="2025-08" db="UniProtKB">
        <authorList>
            <consortium name="RefSeq"/>
        </authorList>
    </citation>
    <scope>IDENTIFICATION</scope>
    <source>
        <strain evidence="4">NI907</strain>
    </source>
</reference>
<feature type="transmembrane region" description="Helical" evidence="2">
    <location>
        <begin position="223"/>
        <end position="245"/>
    </location>
</feature>
<dbReference type="AlphaFoldDB" id="A0A6P8AQ46"/>
<evidence type="ECO:0000313" key="3">
    <source>
        <dbReference type="Proteomes" id="UP000515153"/>
    </source>
</evidence>
<organism evidence="3 4">
    <name type="scientific">Pyricularia grisea</name>
    <name type="common">Crabgrass-specific blast fungus</name>
    <name type="synonym">Magnaporthe grisea</name>
    <dbReference type="NCBI Taxonomy" id="148305"/>
    <lineage>
        <taxon>Eukaryota</taxon>
        <taxon>Fungi</taxon>
        <taxon>Dikarya</taxon>
        <taxon>Ascomycota</taxon>
        <taxon>Pezizomycotina</taxon>
        <taxon>Sordariomycetes</taxon>
        <taxon>Sordariomycetidae</taxon>
        <taxon>Magnaporthales</taxon>
        <taxon>Pyriculariaceae</taxon>
        <taxon>Pyricularia</taxon>
    </lineage>
</organism>
<dbReference type="KEGG" id="pgri:PgNI_11204"/>
<keyword evidence="3" id="KW-1185">Reference proteome</keyword>
<accession>A0A6P8AQ46</accession>
<feature type="compositionally biased region" description="Low complexity" evidence="1">
    <location>
        <begin position="51"/>
        <end position="65"/>
    </location>
</feature>
<feature type="compositionally biased region" description="Polar residues" evidence="1">
    <location>
        <begin position="99"/>
        <end position="121"/>
    </location>
</feature>
<evidence type="ECO:0000313" key="4">
    <source>
        <dbReference type="RefSeq" id="XP_030977023.1"/>
    </source>
</evidence>
<dbReference type="RefSeq" id="XP_030977023.1">
    <property type="nucleotide sequence ID" value="XM_031131176.1"/>
</dbReference>
<keyword evidence="2" id="KW-0472">Membrane</keyword>
<keyword evidence="2" id="KW-1133">Transmembrane helix</keyword>
<proteinExistence type="predicted"/>
<reference evidence="4" key="2">
    <citation type="submission" date="2019-10" db="EMBL/GenBank/DDBJ databases">
        <authorList>
            <consortium name="NCBI Genome Project"/>
        </authorList>
    </citation>
    <scope>NUCLEOTIDE SEQUENCE</scope>
    <source>
        <strain evidence="4">NI907</strain>
    </source>
</reference>
<protein>
    <submittedName>
        <fullName evidence="4">Uncharacterized protein</fullName>
    </submittedName>
</protein>
<feature type="region of interest" description="Disordered" evidence="1">
    <location>
        <begin position="51"/>
        <end position="128"/>
    </location>
</feature>
<evidence type="ECO:0000256" key="1">
    <source>
        <dbReference type="SAM" id="MobiDB-lite"/>
    </source>
</evidence>
<name>A0A6P8AQ46_PYRGI</name>
<evidence type="ECO:0000256" key="2">
    <source>
        <dbReference type="SAM" id="Phobius"/>
    </source>
</evidence>
<dbReference type="Proteomes" id="UP000515153">
    <property type="component" value="Chromosome VI"/>
</dbReference>
<sequence length="262" mass="28898">MEPSHSKEATGRPSSTLADELAEIGLAPGRQRIRARRRSGISMSLLGAILEASSSSSSSSSSFSSSEDESSESSASSGEATLPTEQEDPPQEDGAYMEDSSTTASSAQHSPQTTSSGQSWNDPDFIPYWDDEWQMNHGTFRPQQEGEADRQARQGATHDRSASSRLWYFMTCGDSDDSPSEAEEVGQFTPLTLTQRRLLMRRRQERAYRQQLREENSAVSLRAMMYSLLLACIMMAIALGAAAYLNGGLRVPHRRHRGETHQ</sequence>
<gene>
    <name evidence="4" type="ORF">PgNI_11204</name>
</gene>
<keyword evidence="2" id="KW-0812">Transmembrane</keyword>
<dbReference type="GeneID" id="41966081"/>
<reference evidence="3 4" key="1">
    <citation type="journal article" date="2019" name="Mol. Biol. Evol.">
        <title>Blast fungal genomes show frequent chromosomal changes, gene gains and losses, and effector gene turnover.</title>
        <authorList>
            <person name="Gomez Luciano L.B."/>
            <person name="Jason Tsai I."/>
            <person name="Chuma I."/>
            <person name="Tosa Y."/>
            <person name="Chen Y.H."/>
            <person name="Li J.Y."/>
            <person name="Li M.Y."/>
            <person name="Jade Lu M.Y."/>
            <person name="Nakayashiki H."/>
            <person name="Li W.H."/>
        </authorList>
    </citation>
    <scope>NUCLEOTIDE SEQUENCE [LARGE SCALE GENOMIC DNA]</scope>
    <source>
        <strain evidence="3 4">NI907</strain>
    </source>
</reference>